<evidence type="ECO:0000256" key="1">
    <source>
        <dbReference type="ARBA" id="ARBA00004123"/>
    </source>
</evidence>
<dbReference type="SMART" id="SM00674">
    <property type="entry name" value="CENPB"/>
    <property type="match status" value="1"/>
</dbReference>
<dbReference type="AlphaFoldDB" id="A0A1J1HM62"/>
<dbReference type="InterPro" id="IPR050863">
    <property type="entry name" value="CenT-Element_Derived"/>
</dbReference>
<evidence type="ECO:0000313" key="8">
    <source>
        <dbReference type="Proteomes" id="UP000183832"/>
    </source>
</evidence>
<dbReference type="STRING" id="568069.A0A1J1HM62"/>
<keyword evidence="3 4" id="KW-0539">Nucleus</keyword>
<dbReference type="GO" id="GO:0005634">
    <property type="term" value="C:nucleus"/>
    <property type="evidence" value="ECO:0007669"/>
    <property type="project" value="UniProtKB-SubCell"/>
</dbReference>
<proteinExistence type="predicted"/>
<keyword evidence="2 4" id="KW-0238">DNA-binding</keyword>
<organism evidence="7 8">
    <name type="scientific">Clunio marinus</name>
    <dbReference type="NCBI Taxonomy" id="568069"/>
    <lineage>
        <taxon>Eukaryota</taxon>
        <taxon>Metazoa</taxon>
        <taxon>Ecdysozoa</taxon>
        <taxon>Arthropoda</taxon>
        <taxon>Hexapoda</taxon>
        <taxon>Insecta</taxon>
        <taxon>Pterygota</taxon>
        <taxon>Neoptera</taxon>
        <taxon>Endopterygota</taxon>
        <taxon>Diptera</taxon>
        <taxon>Nematocera</taxon>
        <taxon>Chironomoidea</taxon>
        <taxon>Chironomidae</taxon>
        <taxon>Clunio</taxon>
    </lineage>
</organism>
<dbReference type="Pfam" id="PF04218">
    <property type="entry name" value="CENP-B_N"/>
    <property type="match status" value="1"/>
</dbReference>
<evidence type="ECO:0000259" key="5">
    <source>
        <dbReference type="PROSITE" id="PS50960"/>
    </source>
</evidence>
<dbReference type="PANTHER" id="PTHR19303:SF73">
    <property type="entry name" value="PROTEIN PDC2"/>
    <property type="match status" value="1"/>
</dbReference>
<feature type="domain" description="HTH CENPB-type" evidence="6">
    <location>
        <begin position="68"/>
        <end position="140"/>
    </location>
</feature>
<sequence>MLEPERKRKRVVLTLEEKLEVVNYRDQGLSVESIAEKFNIGISTVSEIVKRRDLIEQAVNNRIGATSKRKTMRAPKKHDVETELYNWYLKQKQTHQPIQTQDLFEEATRINSRLYDEDDWLPTNGWLSRFKERYGIGKISLKSDKPEKKRWDDALDAAEYLLDYMNTRDFVLKDIITVRMIRDRIANRDDREIEEF</sequence>
<comment type="subcellular location">
    <subcellularLocation>
        <location evidence="1 4">Nucleus</location>
    </subcellularLocation>
</comment>
<dbReference type="InterPro" id="IPR007889">
    <property type="entry name" value="HTH_Psq"/>
</dbReference>
<dbReference type="Pfam" id="PF03221">
    <property type="entry name" value="HTH_Tnp_Tc5"/>
    <property type="match status" value="1"/>
</dbReference>
<dbReference type="Gene3D" id="1.10.10.60">
    <property type="entry name" value="Homeodomain-like"/>
    <property type="match status" value="2"/>
</dbReference>
<dbReference type="EMBL" id="CVRI01000004">
    <property type="protein sequence ID" value="CRK87313.1"/>
    <property type="molecule type" value="Genomic_DNA"/>
</dbReference>
<evidence type="ECO:0000256" key="2">
    <source>
        <dbReference type="ARBA" id="ARBA00023125"/>
    </source>
</evidence>
<dbReference type="PROSITE" id="PS50960">
    <property type="entry name" value="HTH_PSQ"/>
    <property type="match status" value="1"/>
</dbReference>
<dbReference type="PANTHER" id="PTHR19303">
    <property type="entry name" value="TRANSPOSON"/>
    <property type="match status" value="1"/>
</dbReference>
<accession>A0A1J1HM62</accession>
<gene>
    <name evidence="7" type="ORF">CLUMA_CG001115</name>
</gene>
<dbReference type="GO" id="GO:0003677">
    <property type="term" value="F:DNA binding"/>
    <property type="evidence" value="ECO:0007669"/>
    <property type="project" value="UniProtKB-UniRule"/>
</dbReference>
<evidence type="ECO:0000256" key="3">
    <source>
        <dbReference type="ARBA" id="ARBA00023242"/>
    </source>
</evidence>
<evidence type="ECO:0000256" key="4">
    <source>
        <dbReference type="PROSITE-ProRule" id="PRU00320"/>
    </source>
</evidence>
<feature type="domain" description="HTH psq-type" evidence="5">
    <location>
        <begin position="4"/>
        <end position="55"/>
    </location>
</feature>
<dbReference type="SUPFAM" id="SSF46689">
    <property type="entry name" value="Homeodomain-like"/>
    <property type="match status" value="2"/>
</dbReference>
<feature type="DNA-binding region" description="H-T-H motif" evidence="4">
    <location>
        <begin position="31"/>
        <end position="51"/>
    </location>
</feature>
<keyword evidence="8" id="KW-1185">Reference proteome</keyword>
<dbReference type="InterPro" id="IPR006600">
    <property type="entry name" value="HTH_CenpB_DNA-bd_dom"/>
</dbReference>
<dbReference type="InterPro" id="IPR009057">
    <property type="entry name" value="Homeodomain-like_sf"/>
</dbReference>
<evidence type="ECO:0000313" key="7">
    <source>
        <dbReference type="EMBL" id="CRK87313.1"/>
    </source>
</evidence>
<dbReference type="Proteomes" id="UP000183832">
    <property type="component" value="Unassembled WGS sequence"/>
</dbReference>
<dbReference type="PROSITE" id="PS51253">
    <property type="entry name" value="HTH_CENPB"/>
    <property type="match status" value="1"/>
</dbReference>
<evidence type="ECO:0000259" key="6">
    <source>
        <dbReference type="PROSITE" id="PS51253"/>
    </source>
</evidence>
<reference evidence="7 8" key="1">
    <citation type="submission" date="2015-04" db="EMBL/GenBank/DDBJ databases">
        <authorList>
            <person name="Syromyatnikov M.Y."/>
            <person name="Popov V.N."/>
        </authorList>
    </citation>
    <scope>NUCLEOTIDE SEQUENCE [LARGE SCALE GENOMIC DNA]</scope>
</reference>
<dbReference type="OrthoDB" id="7612720at2759"/>
<name>A0A1J1HM62_9DIPT</name>
<protein>
    <submittedName>
        <fullName evidence="7">CLUMA_CG001115, isoform A</fullName>
    </submittedName>
</protein>